<dbReference type="PANTHER" id="PTHR15341">
    <property type="entry name" value="SUN-COR STEROID HORMONE RECEPTOR CO-REPRESSOR"/>
    <property type="match status" value="1"/>
</dbReference>
<evidence type="ECO:0000256" key="1">
    <source>
        <dbReference type="ARBA" id="ARBA00004123"/>
    </source>
</evidence>
<evidence type="ECO:0000256" key="6">
    <source>
        <dbReference type="RuleBase" id="RU368003"/>
    </source>
</evidence>
<dbReference type="InterPro" id="IPR007146">
    <property type="entry name" value="Sas10/Utp3/C1D"/>
</dbReference>
<keyword evidence="9" id="KW-1185">Reference proteome</keyword>
<keyword evidence="5 6" id="KW-0539">Nucleus</keyword>
<keyword evidence="3 6" id="KW-0698">rRNA processing</keyword>
<dbReference type="AlphaFoldDB" id="A0A9W8Z3H8"/>
<accession>A0A9W8Z3H8</accession>
<protein>
    <recommendedName>
        <fullName evidence="6">Exosome complex protein</fullName>
    </recommendedName>
</protein>
<keyword evidence="4 6" id="KW-0694">RNA-binding</keyword>
<comment type="subcellular location">
    <subcellularLocation>
        <location evidence="1 6">Nucleus</location>
    </subcellularLocation>
</comment>
<dbReference type="EMBL" id="JAPEVA010000141">
    <property type="protein sequence ID" value="KAJ4398036.1"/>
    <property type="molecule type" value="Genomic_DNA"/>
</dbReference>
<dbReference type="GO" id="GO:0003723">
    <property type="term" value="F:RNA binding"/>
    <property type="evidence" value="ECO:0007669"/>
    <property type="project" value="UniProtKB-UniRule"/>
</dbReference>
<dbReference type="GO" id="GO:0003677">
    <property type="term" value="F:DNA binding"/>
    <property type="evidence" value="ECO:0007669"/>
    <property type="project" value="TreeGrafter"/>
</dbReference>
<feature type="compositionally biased region" description="Polar residues" evidence="7">
    <location>
        <begin position="277"/>
        <end position="294"/>
    </location>
</feature>
<dbReference type="GO" id="GO:0010468">
    <property type="term" value="P:regulation of gene expression"/>
    <property type="evidence" value="ECO:0007669"/>
    <property type="project" value="TreeGrafter"/>
</dbReference>
<evidence type="ECO:0000313" key="8">
    <source>
        <dbReference type="EMBL" id="KAJ4398036.1"/>
    </source>
</evidence>
<evidence type="ECO:0000256" key="7">
    <source>
        <dbReference type="SAM" id="MobiDB-lite"/>
    </source>
</evidence>
<dbReference type="OrthoDB" id="1421013at2759"/>
<feature type="compositionally biased region" description="Basic and acidic residues" evidence="7">
    <location>
        <begin position="129"/>
        <end position="158"/>
    </location>
</feature>
<gene>
    <name evidence="8" type="ORF">N0V91_010501</name>
</gene>
<evidence type="ECO:0000256" key="5">
    <source>
        <dbReference type="ARBA" id="ARBA00023242"/>
    </source>
</evidence>
<comment type="function">
    <text evidence="6">Required for exosome-dependent processing of pre-rRNA and small nucleolar RNA (snRNA) precursors. Involved in processing of 35S pre-rRNA at the A0, A1 and A2 sites.</text>
</comment>
<sequence length="323" mass="35220">MDPQTDLPDLVEDLEVNIDELTATLGPLLPPNTLTKTALPLPLLEKSKLFVLAAYAIESTLFSTLQASGANARSHPIFNELARLKGYFGKIKDAEEFHKRAAEKEGRARLDVGAAQRFIKHGLSGNEKYDEMRKERTQKEKERALEKARKMTNRKFESGDEESVAGEGSRKRSVENDEEETPNKKPRAASEEDEDEEKVDTPAPAPASKKRGRKGKKAEVEVEDTVGDAAADDTAANDAETEAMDVDHVVDLDVETPQPAKKKRGRPSKKDKAATEATPSKDTPTRATRSSAPKTRSEAFQELASGSPAGATKKGKGKGKGKK</sequence>
<reference evidence="8" key="1">
    <citation type="submission" date="2022-10" db="EMBL/GenBank/DDBJ databases">
        <title>Tapping the CABI collections for fungal endophytes: first genome assemblies for Collariella, Neodidymelliopsis, Ascochyta clinopodiicola, Didymella pomorum, Didymosphaeria variabile, Neocosmospora piperis and Neocucurbitaria cava.</title>
        <authorList>
            <person name="Hill R."/>
        </authorList>
    </citation>
    <scope>NUCLEOTIDE SEQUENCE</scope>
    <source>
        <strain evidence="8">IMI 355091</strain>
    </source>
</reference>
<comment type="similarity">
    <text evidence="2 6">Belongs to the C1D family.</text>
</comment>
<dbReference type="GO" id="GO:0005730">
    <property type="term" value="C:nucleolus"/>
    <property type="evidence" value="ECO:0007669"/>
    <property type="project" value="TreeGrafter"/>
</dbReference>
<dbReference type="PANTHER" id="PTHR15341:SF3">
    <property type="entry name" value="NUCLEAR NUCLEIC ACID-BINDING PROTEIN C1D"/>
    <property type="match status" value="1"/>
</dbReference>
<feature type="compositionally biased region" description="Basic residues" evidence="7">
    <location>
        <begin position="313"/>
        <end position="323"/>
    </location>
</feature>
<evidence type="ECO:0000256" key="4">
    <source>
        <dbReference type="ARBA" id="ARBA00022884"/>
    </source>
</evidence>
<organism evidence="8 9">
    <name type="scientific">Didymella pomorum</name>
    <dbReference type="NCBI Taxonomy" id="749634"/>
    <lineage>
        <taxon>Eukaryota</taxon>
        <taxon>Fungi</taxon>
        <taxon>Dikarya</taxon>
        <taxon>Ascomycota</taxon>
        <taxon>Pezizomycotina</taxon>
        <taxon>Dothideomycetes</taxon>
        <taxon>Pleosporomycetidae</taxon>
        <taxon>Pleosporales</taxon>
        <taxon>Pleosporineae</taxon>
        <taxon>Didymellaceae</taxon>
        <taxon>Didymella</taxon>
    </lineage>
</organism>
<dbReference type="GO" id="GO:0000178">
    <property type="term" value="C:exosome (RNase complex)"/>
    <property type="evidence" value="ECO:0007669"/>
    <property type="project" value="TreeGrafter"/>
</dbReference>
<comment type="caution">
    <text evidence="8">The sequence shown here is derived from an EMBL/GenBank/DDBJ whole genome shotgun (WGS) entry which is preliminary data.</text>
</comment>
<evidence type="ECO:0000256" key="2">
    <source>
        <dbReference type="ARBA" id="ARBA00009154"/>
    </source>
</evidence>
<name>A0A9W8Z3H8_9PLEO</name>
<dbReference type="InterPro" id="IPR011082">
    <property type="entry name" value="Exosome-assoc_fac/DNA_repair"/>
</dbReference>
<evidence type="ECO:0000313" key="9">
    <source>
        <dbReference type="Proteomes" id="UP001140510"/>
    </source>
</evidence>
<dbReference type="Pfam" id="PF04000">
    <property type="entry name" value="Sas10_Utp3"/>
    <property type="match status" value="1"/>
</dbReference>
<dbReference type="Proteomes" id="UP001140510">
    <property type="component" value="Unassembled WGS sequence"/>
</dbReference>
<feature type="region of interest" description="Disordered" evidence="7">
    <location>
        <begin position="129"/>
        <end position="323"/>
    </location>
</feature>
<feature type="compositionally biased region" description="Low complexity" evidence="7">
    <location>
        <begin position="227"/>
        <end position="238"/>
    </location>
</feature>
<dbReference type="GO" id="GO:0000460">
    <property type="term" value="P:maturation of 5.8S rRNA"/>
    <property type="evidence" value="ECO:0007669"/>
    <property type="project" value="TreeGrafter"/>
</dbReference>
<proteinExistence type="inferred from homology"/>
<evidence type="ECO:0000256" key="3">
    <source>
        <dbReference type="ARBA" id="ARBA00022552"/>
    </source>
</evidence>